<comment type="subunit">
    <text evidence="7">Homoheptamer.</text>
</comment>
<evidence type="ECO:0000313" key="10">
    <source>
        <dbReference type="EMBL" id="KIN11569.1"/>
    </source>
</evidence>
<proteinExistence type="inferred from homology"/>
<evidence type="ECO:0000256" key="6">
    <source>
        <dbReference type="ARBA" id="ARBA00023136"/>
    </source>
</evidence>
<keyword evidence="7" id="KW-0407">Ion channel</keyword>
<keyword evidence="7" id="KW-0406">Ion transport</keyword>
<keyword evidence="5 7" id="KW-1133">Transmembrane helix</keyword>
<dbReference type="Pfam" id="PF21082">
    <property type="entry name" value="MS_channel_3rd"/>
    <property type="match status" value="1"/>
</dbReference>
<keyword evidence="7" id="KW-0997">Cell inner membrane</keyword>
<comment type="subcellular location">
    <subcellularLocation>
        <location evidence="7">Cell inner membrane</location>
        <topology evidence="7">Multi-pass membrane protein</topology>
    </subcellularLocation>
    <subcellularLocation>
        <location evidence="1">Cell membrane</location>
        <topology evidence="1">Multi-pass membrane protein</topology>
    </subcellularLocation>
</comment>
<feature type="transmembrane region" description="Helical" evidence="7">
    <location>
        <begin position="355"/>
        <end position="377"/>
    </location>
</feature>
<dbReference type="Gene3D" id="1.10.287.1260">
    <property type="match status" value="1"/>
</dbReference>
<evidence type="ECO:0000256" key="7">
    <source>
        <dbReference type="RuleBase" id="RU369025"/>
    </source>
</evidence>
<dbReference type="InterPro" id="IPR049278">
    <property type="entry name" value="MS_channel_C"/>
</dbReference>
<evidence type="ECO:0000256" key="1">
    <source>
        <dbReference type="ARBA" id="ARBA00004651"/>
    </source>
</evidence>
<dbReference type="InterPro" id="IPR006685">
    <property type="entry name" value="MscS_channel_2nd"/>
</dbReference>
<name>A0A0C3DJG7_9VIBR</name>
<dbReference type="SUPFAM" id="SSF82689">
    <property type="entry name" value="Mechanosensitive channel protein MscS (YggB), C-terminal domain"/>
    <property type="match status" value="1"/>
</dbReference>
<dbReference type="AlphaFoldDB" id="A0A0C3DJG7"/>
<feature type="domain" description="Mechanosensitive ion channel MscS" evidence="8">
    <location>
        <begin position="404"/>
        <end position="471"/>
    </location>
</feature>
<dbReference type="InterPro" id="IPR011066">
    <property type="entry name" value="MscS_channel_C_sf"/>
</dbReference>
<feature type="domain" description="Mechanosensitive ion channel MscS C-terminal" evidence="9">
    <location>
        <begin position="477"/>
        <end position="559"/>
    </location>
</feature>
<organism evidence="10 11">
    <name type="scientific">Vibrio mytili</name>
    <dbReference type="NCBI Taxonomy" id="50718"/>
    <lineage>
        <taxon>Bacteria</taxon>
        <taxon>Pseudomonadati</taxon>
        <taxon>Pseudomonadota</taxon>
        <taxon>Gammaproteobacteria</taxon>
        <taxon>Vibrionales</taxon>
        <taxon>Vibrionaceae</taxon>
        <taxon>Vibrio</taxon>
    </lineage>
</organism>
<dbReference type="Gene3D" id="3.30.70.100">
    <property type="match status" value="1"/>
</dbReference>
<dbReference type="GO" id="GO:0008381">
    <property type="term" value="F:mechanosensitive monoatomic ion channel activity"/>
    <property type="evidence" value="ECO:0007669"/>
    <property type="project" value="InterPro"/>
</dbReference>
<gene>
    <name evidence="10" type="ORF">SU60_07145</name>
</gene>
<dbReference type="PANTHER" id="PTHR30221:SF1">
    <property type="entry name" value="SMALL-CONDUCTANCE MECHANOSENSITIVE CHANNEL"/>
    <property type="match status" value="1"/>
</dbReference>
<evidence type="ECO:0000256" key="5">
    <source>
        <dbReference type="ARBA" id="ARBA00022989"/>
    </source>
</evidence>
<evidence type="ECO:0000256" key="2">
    <source>
        <dbReference type="ARBA" id="ARBA00008017"/>
    </source>
</evidence>
<dbReference type="STRING" id="50718.SU60_07145"/>
<reference evidence="10 11" key="1">
    <citation type="submission" date="2015-01" db="EMBL/GenBank/DDBJ databases">
        <title>Draft genome of Vibrio mytili type strain CAIM 528.</title>
        <authorList>
            <person name="Gonzalez-Castillo A."/>
            <person name="Gomez-Gil B."/>
            <person name="Enciso-Ibarra J."/>
        </authorList>
    </citation>
    <scope>NUCLEOTIDE SEQUENCE [LARGE SCALE GENOMIC DNA]</scope>
    <source>
        <strain evidence="10 11">CAIM 528</strain>
    </source>
</reference>
<comment type="caution">
    <text evidence="7">Lacks conserved residue(s) required for the propagation of feature annotation.</text>
</comment>
<dbReference type="SUPFAM" id="SSF82861">
    <property type="entry name" value="Mechanosensitive channel protein MscS (YggB), transmembrane region"/>
    <property type="match status" value="1"/>
</dbReference>
<dbReference type="InterPro" id="IPR011014">
    <property type="entry name" value="MscS_channel_TM-2"/>
</dbReference>
<dbReference type="Pfam" id="PF00924">
    <property type="entry name" value="MS_channel_2nd"/>
    <property type="match status" value="1"/>
</dbReference>
<evidence type="ECO:0000256" key="4">
    <source>
        <dbReference type="ARBA" id="ARBA00022692"/>
    </source>
</evidence>
<sequence>MTFYPPIKTRLSLWLVVFSILFGVFSPQFVHATEASGDVTQTSNVQDGEAQTEAPEELSAEEIAINALGREMIELSEASKLATGDERDALQLQLFQKNEELRKQLALAISHQSMSNQKLVDLVKTQQTYSDGAVDYMLEKIKSSADELNEAKDEEKLTLINAYRQAQTYLDDSFESSWQNLNWLKALDAQDKRAEDKLKDSLDKRMQLQSASIQFLTKKINIIETQLSASPESEKATLQLNQLIIKQRLDIVTDSLSRLVELGDKVGLETSEYKRQVFEATGSISHFLLNGKVVLSILSHWSSTAVDWLGENAPQHLFQLFVFFLILLVARALAKLTRKIVKRTVASKNLKLSQLMQEFFISMSGKFVWVIGIMVGLSQIGLNLAPILTGFGIAGVIIGFALQDTLSNFAAGMMLLIYRPFDVGDFVYAGGVDGKVSHMSLVNTTIRTFDNQIIIVPNSKIWGDVIKNVTHERIRRVDMVFGIGYADDLLKAEQVLNDIVNSHPAVLRTPEPNIRVHTLNTSSVDFIVRPWVKTDDYWDVYWDMTKEVKLRFDREGISIPFPQQDVHLHMVEQAKQDA</sequence>
<dbReference type="Gene3D" id="2.30.30.60">
    <property type="match status" value="1"/>
</dbReference>
<keyword evidence="6 7" id="KW-0472">Membrane</keyword>
<evidence type="ECO:0000259" key="8">
    <source>
        <dbReference type="Pfam" id="PF00924"/>
    </source>
</evidence>
<dbReference type="PANTHER" id="PTHR30221">
    <property type="entry name" value="SMALL-CONDUCTANCE MECHANOSENSITIVE CHANNEL"/>
    <property type="match status" value="1"/>
</dbReference>
<comment type="similarity">
    <text evidence="2 7">Belongs to the MscS (TC 1.A.23) family.</text>
</comment>
<dbReference type="GO" id="GO:0005886">
    <property type="term" value="C:plasma membrane"/>
    <property type="evidence" value="ECO:0007669"/>
    <property type="project" value="UniProtKB-SubCell"/>
</dbReference>
<comment type="function">
    <text evidence="7">Mechanosensitive channel that participates in the regulation of osmotic pressure changes within the cell, opening in response to stretch forces in the membrane lipid bilayer, without the need for other proteins. Contributes to normal resistance to hypoosmotic shock. Forms an ion channel of 1.0 nanosiemens conductance with a slight preference for anions.</text>
</comment>
<evidence type="ECO:0000259" key="9">
    <source>
        <dbReference type="Pfam" id="PF21082"/>
    </source>
</evidence>
<evidence type="ECO:0000313" key="11">
    <source>
        <dbReference type="Proteomes" id="UP000031977"/>
    </source>
</evidence>
<feature type="transmembrane region" description="Helical" evidence="7">
    <location>
        <begin position="383"/>
        <end position="402"/>
    </location>
</feature>
<keyword evidence="7" id="KW-0813">Transport</keyword>
<keyword evidence="3" id="KW-1003">Cell membrane</keyword>
<dbReference type="InterPro" id="IPR045275">
    <property type="entry name" value="MscS_archaea/bacteria_type"/>
</dbReference>
<dbReference type="OrthoDB" id="9809206at2"/>
<comment type="caution">
    <text evidence="10">The sequence shown here is derived from an EMBL/GenBank/DDBJ whole genome shotgun (WGS) entry which is preliminary data.</text>
</comment>
<evidence type="ECO:0000256" key="3">
    <source>
        <dbReference type="ARBA" id="ARBA00022475"/>
    </source>
</evidence>
<dbReference type="Proteomes" id="UP000031977">
    <property type="component" value="Unassembled WGS sequence"/>
</dbReference>
<keyword evidence="11" id="KW-1185">Reference proteome</keyword>
<dbReference type="RefSeq" id="WP_041154914.1">
    <property type="nucleotide sequence ID" value="NZ_CBCRVP010000001.1"/>
</dbReference>
<dbReference type="EMBL" id="JXOK01000019">
    <property type="protein sequence ID" value="KIN11569.1"/>
    <property type="molecule type" value="Genomic_DNA"/>
</dbReference>
<dbReference type="InterPro" id="IPR010920">
    <property type="entry name" value="LSM_dom_sf"/>
</dbReference>
<keyword evidence="4 7" id="KW-0812">Transmembrane</keyword>
<feature type="transmembrane region" description="Helical" evidence="7">
    <location>
        <begin position="317"/>
        <end position="334"/>
    </location>
</feature>
<protein>
    <recommendedName>
        <fullName evidence="7">Small-conductance mechanosensitive channel</fullName>
    </recommendedName>
</protein>
<dbReference type="SUPFAM" id="SSF50182">
    <property type="entry name" value="Sm-like ribonucleoproteins"/>
    <property type="match status" value="1"/>
</dbReference>
<dbReference type="InterPro" id="IPR023408">
    <property type="entry name" value="MscS_beta-dom_sf"/>
</dbReference>
<accession>A0A0C3DJG7</accession>